<keyword evidence="1" id="KW-0812">Transmembrane</keyword>
<comment type="caution">
    <text evidence="2">The sequence shown here is derived from an EMBL/GenBank/DDBJ whole genome shotgun (WGS) entry which is preliminary data.</text>
</comment>
<keyword evidence="1" id="KW-1133">Transmembrane helix</keyword>
<dbReference type="AlphaFoldDB" id="R7WII9"/>
<reference evidence="2 3" key="1">
    <citation type="journal article" date="2013" name="Genome Announc.">
        <title>Draft Genome Sequence of Rhodococcus rhodnii Strain LMG5362, a Symbiont of Rhodnius prolixus (Hemiptera, Reduviidae, Triatominae), the Principle Vector of Trypanosoma cruzi.</title>
        <authorList>
            <person name="Pachebat J.A."/>
            <person name="van Keulen G."/>
            <person name="Whitten M.M."/>
            <person name="Girdwood S."/>
            <person name="Del Sol R."/>
            <person name="Dyson P.J."/>
            <person name="Facey P.D."/>
        </authorList>
    </citation>
    <scope>NUCLEOTIDE SEQUENCE [LARGE SCALE GENOMIC DNA]</scope>
    <source>
        <strain evidence="2 3">LMG 5362</strain>
    </source>
</reference>
<proteinExistence type="predicted"/>
<dbReference type="EMBL" id="APMY01000109">
    <property type="protein sequence ID" value="EOM75020.1"/>
    <property type="molecule type" value="Genomic_DNA"/>
</dbReference>
<accession>R7WII9</accession>
<evidence type="ECO:0000313" key="3">
    <source>
        <dbReference type="Proteomes" id="UP000013525"/>
    </source>
</evidence>
<organism evidence="2 3">
    <name type="scientific">Rhodococcus rhodnii LMG 5362</name>
    <dbReference type="NCBI Taxonomy" id="1273125"/>
    <lineage>
        <taxon>Bacteria</taxon>
        <taxon>Bacillati</taxon>
        <taxon>Actinomycetota</taxon>
        <taxon>Actinomycetes</taxon>
        <taxon>Mycobacteriales</taxon>
        <taxon>Nocardiaceae</taxon>
        <taxon>Rhodococcus</taxon>
    </lineage>
</organism>
<dbReference type="Proteomes" id="UP000013525">
    <property type="component" value="Unassembled WGS sequence"/>
</dbReference>
<dbReference type="PATRIC" id="fig|1273125.3.peg.3460"/>
<keyword evidence="1" id="KW-0472">Membrane</keyword>
<feature type="transmembrane region" description="Helical" evidence="1">
    <location>
        <begin position="162"/>
        <end position="183"/>
    </location>
</feature>
<gene>
    <name evidence="2" type="ORF">Rrhod_3633</name>
</gene>
<protein>
    <submittedName>
        <fullName evidence="2">Uncharacterized protein</fullName>
    </submittedName>
</protein>
<dbReference type="eggNOG" id="ENOG503231N">
    <property type="taxonomic scope" value="Bacteria"/>
</dbReference>
<sequence length="193" mass="19874">MDESVTLSDFPVASVLQGASSPAATSATLLHAAPARTELPEGADVDEILADVAETGVYASSSDTAADLAEVVDRARDEGIDLSVVVVDGRTDRDSQLRDLATDVGEQEGGTVLVLGHDQVGSFSDTVARVTLESGQDHTYTGDPVSAADNFLGELTAPQPPWGLFAALLFLVVALASVGVVVAKVRRASAPRS</sequence>
<name>R7WII9_9NOCA</name>
<dbReference type="InterPro" id="IPR046498">
    <property type="entry name" value="Rv1476-like"/>
</dbReference>
<evidence type="ECO:0000313" key="2">
    <source>
        <dbReference type="EMBL" id="EOM75020.1"/>
    </source>
</evidence>
<dbReference type="Pfam" id="PF20381">
    <property type="entry name" value="Rv1476"/>
    <property type="match status" value="1"/>
</dbReference>
<evidence type="ECO:0000256" key="1">
    <source>
        <dbReference type="SAM" id="Phobius"/>
    </source>
</evidence>
<keyword evidence="3" id="KW-1185">Reference proteome</keyword>